<evidence type="ECO:0000256" key="4">
    <source>
        <dbReference type="ARBA" id="ARBA00008294"/>
    </source>
</evidence>
<dbReference type="GO" id="GO:0005576">
    <property type="term" value="C:extracellular region"/>
    <property type="evidence" value="ECO:0007669"/>
    <property type="project" value="UniProtKB-SubCell"/>
</dbReference>
<evidence type="ECO:0000256" key="3">
    <source>
        <dbReference type="ARBA" id="ARBA00007432"/>
    </source>
</evidence>
<feature type="domain" description="EF-hand" evidence="12">
    <location>
        <begin position="689"/>
        <end position="724"/>
    </location>
</feature>
<comment type="caution">
    <text evidence="13">The sequence shown here is derived from an EMBL/GenBank/DDBJ whole genome shotgun (WGS) entry which is preliminary data.</text>
</comment>
<dbReference type="InterPro" id="IPR029052">
    <property type="entry name" value="Metallo-depent_PP-like"/>
</dbReference>
<dbReference type="Pfam" id="PF00149">
    <property type="entry name" value="Metallophos"/>
    <property type="match status" value="1"/>
</dbReference>
<dbReference type="SUPFAM" id="SSF47473">
    <property type="entry name" value="EF-hand"/>
    <property type="match status" value="2"/>
</dbReference>
<feature type="domain" description="EF-hand" evidence="12">
    <location>
        <begin position="742"/>
        <end position="777"/>
    </location>
</feature>
<evidence type="ECO:0000313" key="15">
    <source>
        <dbReference type="Proteomes" id="UP001152797"/>
    </source>
</evidence>
<evidence type="ECO:0000256" key="8">
    <source>
        <dbReference type="ARBA" id="ARBA00023030"/>
    </source>
</evidence>
<dbReference type="EMBL" id="CAMXCT020000237">
    <property type="protein sequence ID" value="CAL1129384.1"/>
    <property type="molecule type" value="Genomic_DNA"/>
</dbReference>
<dbReference type="PANTHER" id="PTHR45668">
    <property type="entry name" value="SERINE/THREONINE-PROTEIN PHOSPHATASE 5-RELATED"/>
    <property type="match status" value="1"/>
</dbReference>
<evidence type="ECO:0000256" key="6">
    <source>
        <dbReference type="ARBA" id="ARBA00022723"/>
    </source>
</evidence>
<comment type="subcellular location">
    <subcellularLocation>
        <location evidence="2">Secreted</location>
    </subcellularLocation>
</comment>
<evidence type="ECO:0000256" key="9">
    <source>
        <dbReference type="ARBA" id="ARBA00023157"/>
    </source>
</evidence>
<dbReference type="PROSITE" id="PS00018">
    <property type="entry name" value="EF_HAND_1"/>
    <property type="match status" value="2"/>
</dbReference>
<dbReference type="InterPro" id="IPR011992">
    <property type="entry name" value="EF-hand-dom_pair"/>
</dbReference>
<dbReference type="PROSITE" id="PS00254">
    <property type="entry name" value="INTERLEUKIN_6"/>
    <property type="match status" value="1"/>
</dbReference>
<dbReference type="AlphaFoldDB" id="A0A9P1FGD7"/>
<evidence type="ECO:0000259" key="12">
    <source>
        <dbReference type="PROSITE" id="PS50222"/>
    </source>
</evidence>
<dbReference type="GO" id="GO:0004722">
    <property type="term" value="F:protein serine/threonine phosphatase activity"/>
    <property type="evidence" value="ECO:0007669"/>
    <property type="project" value="UniProtKB-EC"/>
</dbReference>
<reference evidence="14" key="2">
    <citation type="submission" date="2024-04" db="EMBL/GenBank/DDBJ databases">
        <authorList>
            <person name="Chen Y."/>
            <person name="Shah S."/>
            <person name="Dougan E. K."/>
            <person name="Thang M."/>
            <person name="Chan C."/>
        </authorList>
    </citation>
    <scope>NUCLEOTIDE SEQUENCE [LARGE SCALE GENOMIC DNA]</scope>
</reference>
<protein>
    <recommendedName>
        <fullName evidence="11">Serine/threonine-protein phosphatase</fullName>
        <ecNumber evidence="11">3.1.3.16</ecNumber>
    </recommendedName>
</protein>
<dbReference type="InterPro" id="IPR004843">
    <property type="entry name" value="Calcineurin-like_PHP"/>
</dbReference>
<proteinExistence type="inferred from homology"/>
<dbReference type="OrthoDB" id="445564at2759"/>
<dbReference type="Gene3D" id="3.60.21.10">
    <property type="match status" value="1"/>
</dbReference>
<dbReference type="InterPro" id="IPR002048">
    <property type="entry name" value="EF_hand_dom"/>
</dbReference>
<keyword evidence="10" id="KW-0464">Manganese</keyword>
<comment type="similarity">
    <text evidence="3">Belongs to the IL-6 superfamily.</text>
</comment>
<evidence type="ECO:0000256" key="5">
    <source>
        <dbReference type="ARBA" id="ARBA00022525"/>
    </source>
</evidence>
<dbReference type="InterPro" id="IPR051134">
    <property type="entry name" value="PPP_phosphatase"/>
</dbReference>
<keyword evidence="7" id="KW-0106">Calcium</keyword>
<dbReference type="PROSITE" id="PS00125">
    <property type="entry name" value="SER_THR_PHOSPHATASE"/>
    <property type="match status" value="1"/>
</dbReference>
<keyword evidence="9" id="KW-1015">Disulfide bond</keyword>
<keyword evidence="6" id="KW-0479">Metal-binding</keyword>
<dbReference type="SMART" id="SM00156">
    <property type="entry name" value="PP2Ac"/>
    <property type="match status" value="1"/>
</dbReference>
<accession>A0A9P1FGD7</accession>
<name>A0A9P1FGD7_9DINO</name>
<reference evidence="13" key="1">
    <citation type="submission" date="2022-10" db="EMBL/GenBank/DDBJ databases">
        <authorList>
            <person name="Chen Y."/>
            <person name="Dougan E. K."/>
            <person name="Chan C."/>
            <person name="Rhodes N."/>
            <person name="Thang M."/>
        </authorList>
    </citation>
    <scope>NUCLEOTIDE SEQUENCE</scope>
</reference>
<dbReference type="InterPro" id="IPR030473">
    <property type="entry name" value="IL6/GCSF/MGF_CS"/>
</dbReference>
<comment type="cofactor">
    <cofactor evidence="1">
        <name>Mn(2+)</name>
        <dbReference type="ChEBI" id="CHEBI:29035"/>
    </cofactor>
</comment>
<dbReference type="PANTHER" id="PTHR45668:SF5">
    <property type="entry name" value="SERINE_THREONINE-PROTEIN PHOSPHATASE 5"/>
    <property type="match status" value="1"/>
</dbReference>
<evidence type="ECO:0000313" key="13">
    <source>
        <dbReference type="EMBL" id="CAI3976009.1"/>
    </source>
</evidence>
<dbReference type="PRINTS" id="PR00114">
    <property type="entry name" value="STPHPHTASE"/>
</dbReference>
<comment type="catalytic activity">
    <reaction evidence="11">
        <text>O-phospho-L-threonyl-[protein] + H2O = L-threonyl-[protein] + phosphate</text>
        <dbReference type="Rhea" id="RHEA:47004"/>
        <dbReference type="Rhea" id="RHEA-COMP:11060"/>
        <dbReference type="Rhea" id="RHEA-COMP:11605"/>
        <dbReference type="ChEBI" id="CHEBI:15377"/>
        <dbReference type="ChEBI" id="CHEBI:30013"/>
        <dbReference type="ChEBI" id="CHEBI:43474"/>
        <dbReference type="ChEBI" id="CHEBI:61977"/>
        <dbReference type="EC" id="3.1.3.16"/>
    </reaction>
</comment>
<evidence type="ECO:0000256" key="1">
    <source>
        <dbReference type="ARBA" id="ARBA00001936"/>
    </source>
</evidence>
<dbReference type="InterPro" id="IPR006186">
    <property type="entry name" value="Ser/Thr-sp_prot-phosphatase"/>
</dbReference>
<evidence type="ECO:0000256" key="10">
    <source>
        <dbReference type="ARBA" id="ARBA00023211"/>
    </source>
</evidence>
<dbReference type="EMBL" id="CAMXCT030000237">
    <property type="protein sequence ID" value="CAL4763321.1"/>
    <property type="molecule type" value="Genomic_DNA"/>
</dbReference>
<dbReference type="GO" id="GO:0008083">
    <property type="term" value="F:growth factor activity"/>
    <property type="evidence" value="ECO:0007669"/>
    <property type="project" value="UniProtKB-KW"/>
</dbReference>
<evidence type="ECO:0000256" key="2">
    <source>
        <dbReference type="ARBA" id="ARBA00004613"/>
    </source>
</evidence>
<comment type="similarity">
    <text evidence="4 11">Belongs to the PPP phosphatase family.</text>
</comment>
<sequence>MAWHGVAVCRLRLAGRHVARGTRRWVTLPTDLEKAHERAALQQSQRQRLISESLRAKVQELRPLETAAPDTETASAAATPDPLRLLVCWRGSFRGTRQRPDAASVDALLLAAQQELRRATTALLPLQLPPAAGSKLIVVGDTHGQLEDVLHIFHRHGPPSKERAYLFNGDISDRGAEAVEAWILILSFMLRYPGQVHILRGNHENEQLNERARSFGGGFAEECLAKYGPRIYERFQQLFLLLPLFAVIEKQIFVVHGGLFRTPQVTLERLKQLPYRRHYPMTLTKEEQASGKTWTEEEEILFDAQWADPVELPGITRSSRGSVVINFGPDVTEKFLQDNDLSLCIRSHQVPKTMDGYELLHNGRLLTIFSASHYAGRFSNSGGVAVLQRSGSQSSEPSLSMRFDCGLQLHCLEHELPEHSGGFAAQCAADGLAQFDAGAEQEAILQDALALICFHRQEILQRCVSMAPGGLMDFQAFLTILQELCSSRVPWQRIFFQKRSPPLEGVDYRQLLEAVKVEWLQLNTAEVGRLVRAMLEAEIQLSGLQAIFDSSQDGLVSLQELQHALQLLQPKMPEERAQHLAWLIAQNEGKEMSFGTMIDRLLVYAPSLSSDEPQQLQLGQLREGLIQWAEPADGSVHTALLHFFQAFDKDGDGVLPIPETVRGLRQIQEWSSSGGLYARLFGSRPDHDEDMDGLSELVELLDTNSTGTLSFLELARGLGEKQCPTKVNAAAVPQRVATAILEHREALLRACRSLDVDGTGQLPPQEFLMLLSAVTATDGLQDAIKQPVAYADTQLQGSAGNSDGPQFFLQDIVLLKKIGPLKRTCPNSFCIHPHD</sequence>
<keyword evidence="5" id="KW-0964">Secreted</keyword>
<dbReference type="PROSITE" id="PS50222">
    <property type="entry name" value="EF_HAND_2"/>
    <property type="match status" value="3"/>
</dbReference>
<dbReference type="GO" id="GO:0005509">
    <property type="term" value="F:calcium ion binding"/>
    <property type="evidence" value="ECO:0007669"/>
    <property type="project" value="InterPro"/>
</dbReference>
<dbReference type="EC" id="3.1.3.16" evidence="11"/>
<gene>
    <name evidence="13" type="ORF">C1SCF055_LOCUS4268</name>
</gene>
<dbReference type="Gene3D" id="1.10.238.10">
    <property type="entry name" value="EF-hand"/>
    <property type="match status" value="2"/>
</dbReference>
<keyword evidence="11" id="KW-0378">Hydrolase</keyword>
<dbReference type="SMART" id="SM00054">
    <property type="entry name" value="EFh"/>
    <property type="match status" value="4"/>
</dbReference>
<evidence type="ECO:0000256" key="7">
    <source>
        <dbReference type="ARBA" id="ARBA00022837"/>
    </source>
</evidence>
<evidence type="ECO:0000313" key="14">
    <source>
        <dbReference type="EMBL" id="CAL1129384.1"/>
    </source>
</evidence>
<keyword evidence="15" id="KW-1185">Reference proteome</keyword>
<keyword evidence="8" id="KW-0339">Growth factor</keyword>
<evidence type="ECO:0000256" key="11">
    <source>
        <dbReference type="RuleBase" id="RU004273"/>
    </source>
</evidence>
<feature type="domain" description="EF-hand" evidence="12">
    <location>
        <begin position="635"/>
        <end position="670"/>
    </location>
</feature>
<dbReference type="Proteomes" id="UP001152797">
    <property type="component" value="Unassembled WGS sequence"/>
</dbReference>
<dbReference type="EMBL" id="CAMXCT010000237">
    <property type="protein sequence ID" value="CAI3976009.1"/>
    <property type="molecule type" value="Genomic_DNA"/>
</dbReference>
<dbReference type="InterPro" id="IPR018247">
    <property type="entry name" value="EF_Hand_1_Ca_BS"/>
</dbReference>
<dbReference type="SUPFAM" id="SSF56300">
    <property type="entry name" value="Metallo-dependent phosphatases"/>
    <property type="match status" value="1"/>
</dbReference>
<organism evidence="13">
    <name type="scientific">Cladocopium goreaui</name>
    <dbReference type="NCBI Taxonomy" id="2562237"/>
    <lineage>
        <taxon>Eukaryota</taxon>
        <taxon>Sar</taxon>
        <taxon>Alveolata</taxon>
        <taxon>Dinophyceae</taxon>
        <taxon>Suessiales</taxon>
        <taxon>Symbiodiniaceae</taxon>
        <taxon>Cladocopium</taxon>
    </lineage>
</organism>